<dbReference type="Proteomes" id="UP000230605">
    <property type="component" value="Chromosome 1"/>
</dbReference>
<comment type="similarity">
    <text evidence="4 15">Belongs to the cytochrome P450 family.</text>
</comment>
<evidence type="ECO:0000256" key="1">
    <source>
        <dbReference type="ARBA" id="ARBA00001971"/>
    </source>
</evidence>
<dbReference type="EMBL" id="CP134184">
    <property type="protein sequence ID" value="WPA96817.1"/>
    <property type="molecule type" value="Genomic_DNA"/>
</dbReference>
<dbReference type="InterPro" id="IPR050121">
    <property type="entry name" value="Cytochrome_P450_monoxygenase"/>
</dbReference>
<keyword evidence="19" id="KW-1185">Reference proteome</keyword>
<evidence type="ECO:0000256" key="12">
    <source>
        <dbReference type="ARBA" id="ARBA00023136"/>
    </source>
</evidence>
<evidence type="ECO:0000256" key="15">
    <source>
        <dbReference type="RuleBase" id="RU000461"/>
    </source>
</evidence>
<keyword evidence="12" id="KW-0472">Membrane</keyword>
<dbReference type="InterPro" id="IPR017972">
    <property type="entry name" value="Cyt_P450_CS"/>
</dbReference>
<dbReference type="PROSITE" id="PS00086">
    <property type="entry name" value="CYTOCHROME_P450"/>
    <property type="match status" value="1"/>
</dbReference>
<keyword evidence="5 14" id="KW-0349">Heme</keyword>
<dbReference type="GO" id="GO:0020037">
    <property type="term" value="F:heme binding"/>
    <property type="evidence" value="ECO:0007669"/>
    <property type="project" value="InterPro"/>
</dbReference>
<comment type="subcellular location">
    <subcellularLocation>
        <location evidence="2">Membrane</location>
        <topology evidence="2">Single-pass membrane protein</topology>
    </subcellularLocation>
</comment>
<keyword evidence="7 14" id="KW-0479">Metal-binding</keyword>
<evidence type="ECO:0000256" key="11">
    <source>
        <dbReference type="ARBA" id="ARBA00023033"/>
    </source>
</evidence>
<evidence type="ECO:0000256" key="2">
    <source>
        <dbReference type="ARBA" id="ARBA00004167"/>
    </source>
</evidence>
<evidence type="ECO:0000256" key="8">
    <source>
        <dbReference type="ARBA" id="ARBA00022989"/>
    </source>
</evidence>
<accession>A0A2G5I6D6</accession>
<comment type="cofactor">
    <cofactor evidence="1 14">
        <name>heme</name>
        <dbReference type="ChEBI" id="CHEBI:30413"/>
    </cofactor>
</comment>
<evidence type="ECO:0000256" key="6">
    <source>
        <dbReference type="ARBA" id="ARBA00022692"/>
    </source>
</evidence>
<dbReference type="GO" id="GO:0009403">
    <property type="term" value="P:toxin biosynthetic process"/>
    <property type="evidence" value="ECO:0007669"/>
    <property type="project" value="UniProtKB-ARBA"/>
</dbReference>
<keyword evidence="13" id="KW-0325">Glycoprotein</keyword>
<evidence type="ECO:0000313" key="17">
    <source>
        <dbReference type="EMBL" id="WPA96817.1"/>
    </source>
</evidence>
<dbReference type="Proteomes" id="UP001302367">
    <property type="component" value="Chromosome 1"/>
</dbReference>
<dbReference type="GO" id="GO:0004497">
    <property type="term" value="F:monooxygenase activity"/>
    <property type="evidence" value="ECO:0007669"/>
    <property type="project" value="UniProtKB-KW"/>
</dbReference>
<keyword evidence="11 15" id="KW-0503">Monooxygenase</keyword>
<feature type="binding site" description="axial binding residue" evidence="14">
    <location>
        <position position="456"/>
    </location>
    <ligand>
        <name>heme</name>
        <dbReference type="ChEBI" id="CHEBI:30413"/>
    </ligand>
    <ligandPart>
        <name>Fe</name>
        <dbReference type="ChEBI" id="CHEBI:18248"/>
    </ligandPart>
</feature>
<sequence>MKTMSMDATALEPLSIKAFLLLLLPVYLVGRIIYALAFDKLRHIPGPKLNAVSRIPYVRHLIRGTTVENVVALHRKYGSVVRVSPNEISFTSADTAWPDIYGFRTGKLKGHLNTQKDPVWYPAPVNGAPSILIDNDENHSKGRRLLSHAFSDKALHEQESLIQNYVDQLVDRLKETTSENSQKPVDLTKWYNWTTFDVIADLLFGEPFGCLQDMTTHKHIKLLFDSVKSFRFLYILGYYPFVKYLRGLIVDPDLLAKRAEYMNWVSSQVTKRIGRETDRPDFMTHILAHNDGSKGLEMKKDTLDSNANLILTAGSETTATLLSGATYLLLKNPDKLHLLQEEVRGRWKEYSDITLAEVNSAPYLIATLNECLRYFPPVPTGFERRIQRGGEFISGVYVPEGTAVQVSQFPAHHSEDNFKDAEKFVPERWLDDDRSSAYAEDKKNAMQPFSFGPRNCLGKNLALAEMRLIVAKMIWTFDMELDPSSDDWIDRCRVFTLWDKPELAVKLTPVNRP</sequence>
<dbReference type="OrthoDB" id="1470350at2759"/>
<dbReference type="SUPFAM" id="SSF48264">
    <property type="entry name" value="Cytochrome P450"/>
    <property type="match status" value="1"/>
</dbReference>
<dbReference type="EMBL" id="LKMD01000100">
    <property type="protein sequence ID" value="PIB00386.1"/>
    <property type="molecule type" value="Genomic_DNA"/>
</dbReference>
<evidence type="ECO:0000256" key="4">
    <source>
        <dbReference type="ARBA" id="ARBA00010617"/>
    </source>
</evidence>
<evidence type="ECO:0000256" key="14">
    <source>
        <dbReference type="PIRSR" id="PIRSR602401-1"/>
    </source>
</evidence>
<evidence type="ECO:0000313" key="16">
    <source>
        <dbReference type="EMBL" id="PIB00386.1"/>
    </source>
</evidence>
<evidence type="ECO:0000313" key="18">
    <source>
        <dbReference type="Proteomes" id="UP000230605"/>
    </source>
</evidence>
<dbReference type="PANTHER" id="PTHR24305">
    <property type="entry name" value="CYTOCHROME P450"/>
    <property type="match status" value="1"/>
</dbReference>
<dbReference type="GO" id="GO:0016705">
    <property type="term" value="F:oxidoreductase activity, acting on paired donors, with incorporation or reduction of molecular oxygen"/>
    <property type="evidence" value="ECO:0007669"/>
    <property type="project" value="InterPro"/>
</dbReference>
<dbReference type="PANTHER" id="PTHR24305:SF210">
    <property type="entry name" value="CYTOCHROME P450 MONOOXYGENASE ASQL-RELATED"/>
    <property type="match status" value="1"/>
</dbReference>
<evidence type="ECO:0000256" key="9">
    <source>
        <dbReference type="ARBA" id="ARBA00023002"/>
    </source>
</evidence>
<reference evidence="16 18" key="1">
    <citation type="submission" date="2015-10" db="EMBL/GenBank/DDBJ databases">
        <title>The cercosporin biosynthetic gene cluster was horizontally transferred to several fungal lineages and shown to be expanded in Cercospora beticola based on microsynteny with recipient genomes.</title>
        <authorList>
            <person name="De Jonge R."/>
            <person name="Ebert M.K."/>
            <person name="Suttle J.C."/>
            <person name="Jurick Ii W.M."/>
            <person name="Secor G.A."/>
            <person name="Thomma B.P."/>
            <person name="Van De Peer Y."/>
            <person name="Bolton M.D."/>
        </authorList>
    </citation>
    <scope>NUCLEOTIDE SEQUENCE [LARGE SCALE GENOMIC DNA]</scope>
    <source>
        <strain evidence="16 18">09-40</strain>
    </source>
</reference>
<dbReference type="Pfam" id="PF00067">
    <property type="entry name" value="p450"/>
    <property type="match status" value="1"/>
</dbReference>
<dbReference type="InterPro" id="IPR002401">
    <property type="entry name" value="Cyt_P450_E_grp-I"/>
</dbReference>
<keyword evidence="9 15" id="KW-0560">Oxidoreductase</keyword>
<evidence type="ECO:0000313" key="19">
    <source>
        <dbReference type="Proteomes" id="UP001302367"/>
    </source>
</evidence>
<dbReference type="InterPro" id="IPR001128">
    <property type="entry name" value="Cyt_P450"/>
</dbReference>
<evidence type="ECO:0000256" key="13">
    <source>
        <dbReference type="ARBA" id="ARBA00023180"/>
    </source>
</evidence>
<dbReference type="GO" id="GO:0016020">
    <property type="term" value="C:membrane"/>
    <property type="evidence" value="ECO:0007669"/>
    <property type="project" value="UniProtKB-SubCell"/>
</dbReference>
<organism evidence="16 18">
    <name type="scientific">Cercospora beticola</name>
    <name type="common">Sugarbeet leaf spot fungus</name>
    <dbReference type="NCBI Taxonomy" id="122368"/>
    <lineage>
        <taxon>Eukaryota</taxon>
        <taxon>Fungi</taxon>
        <taxon>Dikarya</taxon>
        <taxon>Ascomycota</taxon>
        <taxon>Pezizomycotina</taxon>
        <taxon>Dothideomycetes</taxon>
        <taxon>Dothideomycetidae</taxon>
        <taxon>Mycosphaerellales</taxon>
        <taxon>Mycosphaerellaceae</taxon>
        <taxon>Cercospora</taxon>
    </lineage>
</organism>
<dbReference type="GO" id="GO:0005506">
    <property type="term" value="F:iron ion binding"/>
    <property type="evidence" value="ECO:0007669"/>
    <property type="project" value="InterPro"/>
</dbReference>
<protein>
    <submittedName>
        <fullName evidence="16">Isotrichodermin C-15 hydroxylase</fullName>
    </submittedName>
</protein>
<keyword evidence="10 14" id="KW-0408">Iron</keyword>
<reference evidence="17 19" key="2">
    <citation type="submission" date="2023-09" db="EMBL/GenBank/DDBJ databases">
        <title>Complete-Gapless Cercospora beticola genome.</title>
        <authorList>
            <person name="Wyatt N.A."/>
            <person name="Spanner R.E."/>
            <person name="Bolton M.D."/>
        </authorList>
    </citation>
    <scope>NUCLEOTIDE SEQUENCE [LARGE SCALE GENOMIC DNA]</scope>
    <source>
        <strain evidence="17">Cb09-40</strain>
    </source>
</reference>
<dbReference type="AlphaFoldDB" id="A0A2G5I6D6"/>
<evidence type="ECO:0000256" key="5">
    <source>
        <dbReference type="ARBA" id="ARBA00022617"/>
    </source>
</evidence>
<dbReference type="CDD" id="cd11058">
    <property type="entry name" value="CYP60B-like"/>
    <property type="match status" value="1"/>
</dbReference>
<keyword evidence="8" id="KW-1133">Transmembrane helix</keyword>
<name>A0A2G5I6D6_CERBT</name>
<dbReference type="Gene3D" id="1.10.630.10">
    <property type="entry name" value="Cytochrome P450"/>
    <property type="match status" value="1"/>
</dbReference>
<dbReference type="PRINTS" id="PR00385">
    <property type="entry name" value="P450"/>
</dbReference>
<proteinExistence type="inferred from homology"/>
<dbReference type="PRINTS" id="PR00463">
    <property type="entry name" value="EP450I"/>
</dbReference>
<evidence type="ECO:0000256" key="7">
    <source>
        <dbReference type="ARBA" id="ARBA00022723"/>
    </source>
</evidence>
<evidence type="ECO:0000256" key="3">
    <source>
        <dbReference type="ARBA" id="ARBA00004685"/>
    </source>
</evidence>
<comment type="pathway">
    <text evidence="3">Mycotoxin biosynthesis.</text>
</comment>
<keyword evidence="6" id="KW-0812">Transmembrane</keyword>
<gene>
    <name evidence="16" type="ORF">CB0940_01378</name>
    <name evidence="17" type="ORF">RHO25_001425</name>
</gene>
<dbReference type="FunFam" id="1.10.630.10:FF:000047">
    <property type="entry name" value="Cytochrome P450 monooxygenase"/>
    <property type="match status" value="1"/>
</dbReference>
<evidence type="ECO:0000256" key="10">
    <source>
        <dbReference type="ARBA" id="ARBA00023004"/>
    </source>
</evidence>
<dbReference type="InterPro" id="IPR036396">
    <property type="entry name" value="Cyt_P450_sf"/>
</dbReference>